<proteinExistence type="predicted"/>
<dbReference type="Proteomes" id="UP000295217">
    <property type="component" value="Unassembled WGS sequence"/>
</dbReference>
<evidence type="ECO:0000313" key="1">
    <source>
        <dbReference type="EMBL" id="TDD68472.1"/>
    </source>
</evidence>
<name>A0A4R5AEW9_9ACTN</name>
<keyword evidence="2" id="KW-1185">Reference proteome</keyword>
<gene>
    <name evidence="1" type="ORF">E1262_15730</name>
</gene>
<evidence type="ECO:0008006" key="3">
    <source>
        <dbReference type="Google" id="ProtNLM"/>
    </source>
</evidence>
<organism evidence="1 2">
    <name type="scientific">Jiangella aurantiaca</name>
    <dbReference type="NCBI Taxonomy" id="2530373"/>
    <lineage>
        <taxon>Bacteria</taxon>
        <taxon>Bacillati</taxon>
        <taxon>Actinomycetota</taxon>
        <taxon>Actinomycetes</taxon>
        <taxon>Jiangellales</taxon>
        <taxon>Jiangellaceae</taxon>
        <taxon>Jiangella</taxon>
    </lineage>
</organism>
<dbReference type="EMBL" id="SMLB01000020">
    <property type="protein sequence ID" value="TDD68472.1"/>
    <property type="molecule type" value="Genomic_DNA"/>
</dbReference>
<protein>
    <recommendedName>
        <fullName evidence="3">Phosphodiesterase</fullName>
    </recommendedName>
</protein>
<sequence>MAGRIVPVTRLAEPAGAALGALFGGMAALRGGKPVHPDGHVYGAVVRRTGSPRRWGSSWLDDAGEDRGIARLSRAAGLPEPLPDVHGLAVSFTGMDGRRHDVLLATTGLGRWTRFALRPTRRIRAPYGSLMPYQAPRGHVLLAAVPVPRPLTPPENVMAFRLLAATPTGPWRPFGSLELSRRPGSPVDDPVRFDPVRHLLPGLRWPPVLARLREPAYAAARRTAVSPAGHTEA</sequence>
<accession>A0A4R5AEW9</accession>
<dbReference type="OrthoDB" id="3368165at2"/>
<dbReference type="AlphaFoldDB" id="A0A4R5AEW9"/>
<reference evidence="1 2" key="1">
    <citation type="submission" date="2019-02" db="EMBL/GenBank/DDBJ databases">
        <title>Draft genome sequences of novel Actinobacteria.</title>
        <authorList>
            <person name="Sahin N."/>
            <person name="Ay H."/>
            <person name="Saygin H."/>
        </authorList>
    </citation>
    <scope>NUCLEOTIDE SEQUENCE [LARGE SCALE GENOMIC DNA]</scope>
    <source>
        <strain evidence="1 2">8K307</strain>
    </source>
</reference>
<evidence type="ECO:0000313" key="2">
    <source>
        <dbReference type="Proteomes" id="UP000295217"/>
    </source>
</evidence>
<comment type="caution">
    <text evidence="1">The sequence shown here is derived from an EMBL/GenBank/DDBJ whole genome shotgun (WGS) entry which is preliminary data.</text>
</comment>